<evidence type="ECO:0000313" key="5">
    <source>
        <dbReference type="EMBL" id="RMZ15822.1"/>
    </source>
</evidence>
<dbReference type="PANTHER" id="PTHR14167">
    <property type="entry name" value="SH3 DOMAIN-CONTAINING"/>
    <property type="match status" value="1"/>
</dbReference>
<dbReference type="AlphaFoldDB" id="A0A3M7HS02"/>
<evidence type="ECO:0000256" key="2">
    <source>
        <dbReference type="PROSITE-ProRule" id="PRU00192"/>
    </source>
</evidence>
<gene>
    <name evidence="5" type="ORF">D0860_01385</name>
</gene>
<dbReference type="SMART" id="SM00326">
    <property type="entry name" value="SH3"/>
    <property type="match status" value="1"/>
</dbReference>
<comment type="caution">
    <text evidence="5">The sequence shown here is derived from an EMBL/GenBank/DDBJ whole genome shotgun (WGS) entry which is preliminary data.</text>
</comment>
<protein>
    <recommendedName>
        <fullName evidence="4">SH3 domain-containing protein</fullName>
    </recommendedName>
</protein>
<feature type="domain" description="SH3" evidence="4">
    <location>
        <begin position="339"/>
        <end position="400"/>
    </location>
</feature>
<dbReference type="Pfam" id="PF14604">
    <property type="entry name" value="SH3_9"/>
    <property type="match status" value="1"/>
</dbReference>
<accession>A0A3M7HS02</accession>
<reference evidence="5 6" key="1">
    <citation type="journal article" date="2018" name="BMC Genomics">
        <title>Genomic evidence for intraspecific hybridization in a clonal and extremely halotolerant yeast.</title>
        <authorList>
            <person name="Gostincar C."/>
            <person name="Stajich J.E."/>
            <person name="Zupancic J."/>
            <person name="Zalar P."/>
            <person name="Gunde-Cimerman N."/>
        </authorList>
    </citation>
    <scope>NUCLEOTIDE SEQUENCE [LARGE SCALE GENOMIC DNA]</scope>
    <source>
        <strain evidence="5 6">EXF-562</strain>
    </source>
</reference>
<dbReference type="VEuPathDB" id="FungiDB:BTJ68_05102"/>
<dbReference type="GO" id="GO:0005737">
    <property type="term" value="C:cytoplasm"/>
    <property type="evidence" value="ECO:0007669"/>
    <property type="project" value="TreeGrafter"/>
</dbReference>
<dbReference type="EMBL" id="QWIS01000016">
    <property type="protein sequence ID" value="RMZ15822.1"/>
    <property type="molecule type" value="Genomic_DNA"/>
</dbReference>
<dbReference type="InterPro" id="IPR001452">
    <property type="entry name" value="SH3_domain"/>
</dbReference>
<feature type="region of interest" description="Disordered" evidence="3">
    <location>
        <begin position="98"/>
        <end position="334"/>
    </location>
</feature>
<evidence type="ECO:0000313" key="6">
    <source>
        <dbReference type="Proteomes" id="UP000280598"/>
    </source>
</evidence>
<feature type="compositionally biased region" description="Low complexity" evidence="3">
    <location>
        <begin position="48"/>
        <end position="63"/>
    </location>
</feature>
<feature type="compositionally biased region" description="Basic and acidic residues" evidence="3">
    <location>
        <begin position="446"/>
        <end position="458"/>
    </location>
</feature>
<dbReference type="InterPro" id="IPR036028">
    <property type="entry name" value="SH3-like_dom_sf"/>
</dbReference>
<proteinExistence type="predicted"/>
<feature type="compositionally biased region" description="Basic and acidic residues" evidence="3">
    <location>
        <begin position="215"/>
        <end position="226"/>
    </location>
</feature>
<evidence type="ECO:0000256" key="1">
    <source>
        <dbReference type="ARBA" id="ARBA00022443"/>
    </source>
</evidence>
<sequence length="471" mass="50768">MAEVLSPEPVPDASSVSPSRHHQPRSSPPPSTLTSASRDLADEPPTMSSHSGSRSNSRPTSVSAAPTIHGQLPDFPAFQSSLSYALVRDFAYPYFHPMHYGAPPEPPSEATTPGAFGEGEQWGSGRRLSDPMDAPGSGWTVGPWGEHGGVRNSYGTSEEPEDLGRLDGSGDFENLPRTSFGGGSIDDDLVEGIGAGSGTRRQHSRKSRSYGNMADFERGRRRESAGYRRSRTGQDAASGGVAAGGDMFHFSGSSQADLAGRDTLRQSRNYGRRDSHFASMPSSSYHHAASRSDPEIHNFEPNGGESYDEDTTIPLDLTAPTSPSHSPQRTSMVPEDEELYAGQSLVLYDFEPENANELGLREGQVIMVSYRHGQGWLVAEDPETGEQGLVPEAYVRLLSDLPHFDVETGRFREEVDEENDHEGGGTDLGRSSQAGQDVGKVAVKSDVQDEKGRVELGEKSMTQEGRVDSGQ</sequence>
<dbReference type="Gene3D" id="2.30.30.40">
    <property type="entry name" value="SH3 Domains"/>
    <property type="match status" value="1"/>
</dbReference>
<evidence type="ECO:0000259" key="4">
    <source>
        <dbReference type="PROSITE" id="PS50002"/>
    </source>
</evidence>
<feature type="compositionally biased region" description="Polar residues" evidence="3">
    <location>
        <begin position="319"/>
        <end position="331"/>
    </location>
</feature>
<feature type="compositionally biased region" description="Basic and acidic residues" evidence="3">
    <location>
        <begin position="259"/>
        <end position="276"/>
    </location>
</feature>
<feature type="region of interest" description="Disordered" evidence="3">
    <location>
        <begin position="412"/>
        <end position="471"/>
    </location>
</feature>
<dbReference type="PANTHER" id="PTHR14167:SF116">
    <property type="entry name" value="CAP, ISOFORM AC"/>
    <property type="match status" value="1"/>
</dbReference>
<dbReference type="PROSITE" id="PS50002">
    <property type="entry name" value="SH3"/>
    <property type="match status" value="1"/>
</dbReference>
<keyword evidence="1 2" id="KW-0728">SH3 domain</keyword>
<feature type="region of interest" description="Disordered" evidence="3">
    <location>
        <begin position="1"/>
        <end position="75"/>
    </location>
</feature>
<dbReference type="InterPro" id="IPR050384">
    <property type="entry name" value="Endophilin_SH3RF"/>
</dbReference>
<evidence type="ECO:0000256" key="3">
    <source>
        <dbReference type="SAM" id="MobiDB-lite"/>
    </source>
</evidence>
<organism evidence="5 6">
    <name type="scientific">Hortaea werneckii</name>
    <name type="common">Black yeast</name>
    <name type="synonym">Cladosporium werneckii</name>
    <dbReference type="NCBI Taxonomy" id="91943"/>
    <lineage>
        <taxon>Eukaryota</taxon>
        <taxon>Fungi</taxon>
        <taxon>Dikarya</taxon>
        <taxon>Ascomycota</taxon>
        <taxon>Pezizomycotina</taxon>
        <taxon>Dothideomycetes</taxon>
        <taxon>Dothideomycetidae</taxon>
        <taxon>Mycosphaerellales</taxon>
        <taxon>Teratosphaeriaceae</taxon>
        <taxon>Hortaea</taxon>
    </lineage>
</organism>
<name>A0A3M7HS02_HORWE</name>
<dbReference type="SUPFAM" id="SSF50044">
    <property type="entry name" value="SH3-domain"/>
    <property type="match status" value="1"/>
</dbReference>
<dbReference type="Proteomes" id="UP000280598">
    <property type="component" value="Unassembled WGS sequence"/>
</dbReference>